<reference evidence="2 3" key="1">
    <citation type="submission" date="2024-06" db="EMBL/GenBank/DDBJ databases">
        <title>Genomic Encyclopedia of Type Strains, Phase IV (KMG-IV): sequencing the most valuable type-strain genomes for metagenomic binning, comparative biology and taxonomic classification.</title>
        <authorList>
            <person name="Goeker M."/>
        </authorList>
    </citation>
    <scope>NUCLEOTIDE SEQUENCE [LARGE SCALE GENOMIC DNA]</scope>
    <source>
        <strain evidence="2 3">DSM 21460</strain>
    </source>
</reference>
<keyword evidence="3" id="KW-1185">Reference proteome</keyword>
<evidence type="ECO:0000256" key="1">
    <source>
        <dbReference type="SAM" id="Phobius"/>
    </source>
</evidence>
<name>A0ABV2JAE5_9FIRM</name>
<evidence type="ECO:0000313" key="3">
    <source>
        <dbReference type="Proteomes" id="UP001549162"/>
    </source>
</evidence>
<keyword evidence="1" id="KW-0472">Membrane</keyword>
<accession>A0ABV2JAE5</accession>
<comment type="caution">
    <text evidence="2">The sequence shown here is derived from an EMBL/GenBank/DDBJ whole genome shotgun (WGS) entry which is preliminary data.</text>
</comment>
<proteinExistence type="predicted"/>
<dbReference type="EMBL" id="JBEPMA010000008">
    <property type="protein sequence ID" value="MET3617737.1"/>
    <property type="molecule type" value="Genomic_DNA"/>
</dbReference>
<dbReference type="Proteomes" id="UP001549162">
    <property type="component" value="Unassembled WGS sequence"/>
</dbReference>
<keyword evidence="1" id="KW-1133">Transmembrane helix</keyword>
<gene>
    <name evidence="2" type="ORF">ABID14_001371</name>
</gene>
<sequence length="231" mass="26596">MQNKKTIISVILAALLPFGMEILSKNQLSSIYTFLWAIANYLFIMTIWERGIEYKNIFTLKNLKVNKNTYRLNMIYYFAFLIFLNVYFLHEMYPIKSAVLDTLSNPFIPFVIFGLFLVNLNYGKFPEKEDKTPAIYNMPLRGQFRNGRDSLGTVVGSYEDGLVLGTYSFDFDTMKSISINKNDEVAIRGKNSQGSYIVNIGSRRSAVEAMKILVEAEKQNKLKKNIINIKL</sequence>
<keyword evidence="1" id="KW-0812">Transmembrane</keyword>
<evidence type="ECO:0000313" key="2">
    <source>
        <dbReference type="EMBL" id="MET3617737.1"/>
    </source>
</evidence>
<feature type="transmembrane region" description="Helical" evidence="1">
    <location>
        <begin position="30"/>
        <end position="48"/>
    </location>
</feature>
<feature type="transmembrane region" description="Helical" evidence="1">
    <location>
        <begin position="69"/>
        <end position="90"/>
    </location>
</feature>
<feature type="transmembrane region" description="Helical" evidence="1">
    <location>
        <begin position="7"/>
        <end position="24"/>
    </location>
</feature>
<protein>
    <submittedName>
        <fullName evidence="2">Uncharacterized protein</fullName>
    </submittedName>
</protein>
<dbReference type="RefSeq" id="WP_354368462.1">
    <property type="nucleotide sequence ID" value="NZ_JBEPMA010000008.1"/>
</dbReference>
<feature type="transmembrane region" description="Helical" evidence="1">
    <location>
        <begin position="102"/>
        <end position="122"/>
    </location>
</feature>
<organism evidence="2 3">
    <name type="scientific">Peptoniphilus olsenii</name>
    <dbReference type="NCBI Taxonomy" id="411570"/>
    <lineage>
        <taxon>Bacteria</taxon>
        <taxon>Bacillati</taxon>
        <taxon>Bacillota</taxon>
        <taxon>Tissierellia</taxon>
        <taxon>Tissierellales</taxon>
        <taxon>Peptoniphilaceae</taxon>
        <taxon>Peptoniphilus</taxon>
    </lineage>
</organism>